<dbReference type="OrthoDB" id="791936at2"/>
<dbReference type="STRING" id="416944.SAMN05421548_107106"/>
<dbReference type="Proteomes" id="UP000198908">
    <property type="component" value="Unassembled WGS sequence"/>
</dbReference>
<reference evidence="2" key="1">
    <citation type="submission" date="2016-09" db="EMBL/GenBank/DDBJ databases">
        <authorList>
            <person name="Varghese N."/>
            <person name="Submissions S."/>
        </authorList>
    </citation>
    <scope>NUCLEOTIDE SEQUENCE [LARGE SCALE GENOMIC DNA]</scope>
    <source>
        <strain evidence="2">TNe-862</strain>
    </source>
</reference>
<evidence type="ECO:0000313" key="1">
    <source>
        <dbReference type="EMBL" id="SDC49475.1"/>
    </source>
</evidence>
<keyword evidence="2" id="KW-1185">Reference proteome</keyword>
<protein>
    <submittedName>
        <fullName evidence="1">Uncharacterized protein</fullName>
    </submittedName>
</protein>
<organism evidence="1 2">
    <name type="scientific">Paraburkholderia lycopersici</name>
    <dbReference type="NCBI Taxonomy" id="416944"/>
    <lineage>
        <taxon>Bacteria</taxon>
        <taxon>Pseudomonadati</taxon>
        <taxon>Pseudomonadota</taxon>
        <taxon>Betaproteobacteria</taxon>
        <taxon>Burkholderiales</taxon>
        <taxon>Burkholderiaceae</taxon>
        <taxon>Paraburkholderia</taxon>
    </lineage>
</organism>
<dbReference type="AlphaFoldDB" id="A0A1G6M3C0"/>
<dbReference type="EMBL" id="FMYQ01000007">
    <property type="protein sequence ID" value="SDC49475.1"/>
    <property type="molecule type" value="Genomic_DNA"/>
</dbReference>
<evidence type="ECO:0000313" key="2">
    <source>
        <dbReference type="Proteomes" id="UP000198908"/>
    </source>
</evidence>
<sequence>MKGYFTFDCTLPTGGPIRNFHFLFKPPGKPNESHLADAIDNGMKTVAAPDVMAIVCTAEEADAIKDGFRQQPMLKQAAERTSTKVCLCICTFEHGGTIRLFHQVTNKIAGLKTILKGQTAAIRAAGLSKLFAAPHVLVNAPPGFTFVKPSQKRSQHFLRAEEALTEVESVQFLAFSLLQRLKERADVCHGHLDVIYIDSMGIASVAYALRDMYCAMYDAPQPRVVSFHSHDGLNEIDVPLFGTSFCIISASSSLNLERDWQARTQCHRAEVVTLLTLQGTKGAENALFALPQPNGEEEGTTAEHLRDLPIVGERFAPAEMQPKKVLLRGNHKPTDAESFCKAFTATGRLSVQGMSGGSDTVRPIYLDGTNLTATDGFDKYLGETLNQYTPASVAAIIHQHDDASLALANECAQRLRTVMQRASALPVIGEQDISPEGGQFGRYSGLLIVAAVIGRGTKLLSISRDLRDLHEGARTYFVGAQIAETSNQILVLKQNLEYSATKASIQIRRFRQIAGGARLADSFESESRLMQNVGSAFGESYKIRLSRIRGSIGGMTGNAFLGLDAYLTEPMKLRRDFAFWSFKYDENNAGNAASVFAMVGAILQNAREDKALKASMSLSTDAFQQVILDPENFTRYNDGVIQAAMLRCAVPGELDYSKETDSSQFMLDLLISIFEQHDRRQGEAAAEFALALFTKKLRLRTEHHDVLTKHMSERLASETPRLRLIRVLLGIDSMPDKDGLPLGF</sequence>
<gene>
    <name evidence="1" type="ORF">SAMN05421548_107106</name>
</gene>
<dbReference type="RefSeq" id="WP_091996630.1">
    <property type="nucleotide sequence ID" value="NZ_FMYQ01000007.1"/>
</dbReference>
<proteinExistence type="predicted"/>
<name>A0A1G6M3C0_9BURK</name>
<accession>A0A1G6M3C0</accession>